<dbReference type="OrthoDB" id="2940247at2759"/>
<reference evidence="2" key="1">
    <citation type="submission" date="2020-05" db="EMBL/GenBank/DDBJ databases">
        <title>Mycena genomes resolve the evolution of fungal bioluminescence.</title>
        <authorList>
            <person name="Tsai I.J."/>
        </authorList>
    </citation>
    <scope>NUCLEOTIDE SEQUENCE</scope>
    <source>
        <strain evidence="2">160909Yilan</strain>
    </source>
</reference>
<proteinExistence type="predicted"/>
<dbReference type="InterPro" id="IPR000477">
    <property type="entry name" value="RT_dom"/>
</dbReference>
<name>A0A8H6XAE2_9AGAR</name>
<keyword evidence="2" id="KW-0548">Nucleotidyltransferase</keyword>
<dbReference type="Pfam" id="PF00078">
    <property type="entry name" value="RVT_1"/>
    <property type="match status" value="1"/>
</dbReference>
<organism evidence="2 3">
    <name type="scientific">Mycena sanguinolenta</name>
    <dbReference type="NCBI Taxonomy" id="230812"/>
    <lineage>
        <taxon>Eukaryota</taxon>
        <taxon>Fungi</taxon>
        <taxon>Dikarya</taxon>
        <taxon>Basidiomycota</taxon>
        <taxon>Agaricomycotina</taxon>
        <taxon>Agaricomycetes</taxon>
        <taxon>Agaricomycetidae</taxon>
        <taxon>Agaricales</taxon>
        <taxon>Marasmiineae</taxon>
        <taxon>Mycenaceae</taxon>
        <taxon>Mycena</taxon>
    </lineage>
</organism>
<protein>
    <submittedName>
        <fullName evidence="2">RNA-directed DNA polymerase from mobile element jockey</fullName>
    </submittedName>
</protein>
<keyword evidence="3" id="KW-1185">Reference proteome</keyword>
<sequence length="883" mass="100255">MLRIDQGCRAAYAHATILAPRDSSLTIYTSSQYAIRTYCYWAGEYAMAGWPCVHADVLQVAANVIRARTAPLRLLLNKPQLNHHALAAQAMAREAVAKPETQRWSLPQVDSVSLNADHAVATTIAIPKVSTMILETDEHKKRTVTEISVDEVEDPDDSHRGRRWEREMLWKNLVALLDCETEREFWDLMRSWTGERPSRPQVSLDQLHDFFKARLNPPAVIPAHFDAELHKTLALMSATIPACTIDSTPEGFFSRQVTDEDIVRLKNRLREKGTRSAYGIDLIIYSRIMKIPNDALRDLIHTYEDLRSAPQQWLVTILIGVLKAGKAVDDPESYRLIGLECCLLKCMTLLFDDGLRDAAYPNGFQPKRRTDDNSFILRCAIDRARAEGKTLYVFFADMTNAFPTIDIATLWNLLYTAGVGGPWFDWIRMVHARMSYVVRSDGAYSAAFRSLIGLLTGDTASPGFWNVYAADLKLPVHDSDVRLNDSPVNQLEQADDEAMFSTEAWTLQAKMDYFYNWSCRKFMFISPSKSEGMIFGPLPAVLLVFRVGPDAVEIVPKHKYVGAWFTSTHHNIFAAHYAEKASKARRFYMSRVDCCLTSGGEIALDVDSSLVDEMVEIQQSYLRRLLGLNSSSVLSVLHTETGQVPIKIRHLLRALSRLRYLLILPDSEDRIARDALLDSLALFRARKASWIGDIALVLQRLPPPILVTAEDLSNDDSVKAITERVLQVLDADLQCDIDTFERTHLLRDRVERISEGEDQFHLGLVTRRRRHYLDIVVPAHRKAITRLILSDHNFSVERLCYPGRYRAAAPRDLRLCRFCRGAVEDEAHALFVCTAHPGLRLLRATFLRDVMDAIRGIKGRWSADRPYDFLKLLVLVQDHCTTR</sequence>
<accession>A0A8H6XAE2</accession>
<keyword evidence="2" id="KW-0695">RNA-directed DNA polymerase</keyword>
<dbReference type="AlphaFoldDB" id="A0A8H6XAE2"/>
<evidence type="ECO:0000259" key="1">
    <source>
        <dbReference type="Pfam" id="PF00078"/>
    </source>
</evidence>
<dbReference type="PANTHER" id="PTHR47027:SF20">
    <property type="entry name" value="REVERSE TRANSCRIPTASE-LIKE PROTEIN WITH RNA-DIRECTED DNA POLYMERASE DOMAIN"/>
    <property type="match status" value="1"/>
</dbReference>
<evidence type="ECO:0000313" key="3">
    <source>
        <dbReference type="Proteomes" id="UP000623467"/>
    </source>
</evidence>
<keyword evidence="2" id="KW-0808">Transferase</keyword>
<dbReference type="EMBL" id="JACAZH010000033">
    <property type="protein sequence ID" value="KAF7337608.1"/>
    <property type="molecule type" value="Genomic_DNA"/>
</dbReference>
<evidence type="ECO:0000313" key="2">
    <source>
        <dbReference type="EMBL" id="KAF7337608.1"/>
    </source>
</evidence>
<dbReference type="PANTHER" id="PTHR47027">
    <property type="entry name" value="REVERSE TRANSCRIPTASE DOMAIN-CONTAINING PROTEIN"/>
    <property type="match status" value="1"/>
</dbReference>
<gene>
    <name evidence="2" type="ORF">MSAN_02234100</name>
</gene>
<dbReference type="GO" id="GO:0003964">
    <property type="term" value="F:RNA-directed DNA polymerase activity"/>
    <property type="evidence" value="ECO:0007669"/>
    <property type="project" value="UniProtKB-KW"/>
</dbReference>
<comment type="caution">
    <text evidence="2">The sequence shown here is derived from an EMBL/GenBank/DDBJ whole genome shotgun (WGS) entry which is preliminary data.</text>
</comment>
<dbReference type="Proteomes" id="UP000623467">
    <property type="component" value="Unassembled WGS sequence"/>
</dbReference>
<feature type="domain" description="Reverse transcriptase" evidence="1">
    <location>
        <begin position="331"/>
        <end position="534"/>
    </location>
</feature>